<reference evidence="1 2" key="1">
    <citation type="submission" date="2024-02" db="EMBL/GenBank/DDBJ databases">
        <title>de novo genome assembly of Solanum bulbocastanum strain 11H21.</title>
        <authorList>
            <person name="Hosaka A.J."/>
        </authorList>
    </citation>
    <scope>NUCLEOTIDE SEQUENCE [LARGE SCALE GENOMIC DNA]</scope>
    <source>
        <tissue evidence="1">Young leaves</tissue>
    </source>
</reference>
<organism evidence="1 2">
    <name type="scientific">Solanum bulbocastanum</name>
    <name type="common">Wild potato</name>
    <dbReference type="NCBI Taxonomy" id="147425"/>
    <lineage>
        <taxon>Eukaryota</taxon>
        <taxon>Viridiplantae</taxon>
        <taxon>Streptophyta</taxon>
        <taxon>Embryophyta</taxon>
        <taxon>Tracheophyta</taxon>
        <taxon>Spermatophyta</taxon>
        <taxon>Magnoliopsida</taxon>
        <taxon>eudicotyledons</taxon>
        <taxon>Gunneridae</taxon>
        <taxon>Pentapetalae</taxon>
        <taxon>asterids</taxon>
        <taxon>lamiids</taxon>
        <taxon>Solanales</taxon>
        <taxon>Solanaceae</taxon>
        <taxon>Solanoideae</taxon>
        <taxon>Solaneae</taxon>
        <taxon>Solanum</taxon>
    </lineage>
</organism>
<protein>
    <submittedName>
        <fullName evidence="1">Uncharacterized protein</fullName>
    </submittedName>
</protein>
<gene>
    <name evidence="1" type="ORF">RDI58_000725</name>
</gene>
<sequence length="29" mass="3509">MEKNARAQLEKMLKNKETSKLYIEARQRT</sequence>
<evidence type="ECO:0000313" key="2">
    <source>
        <dbReference type="Proteomes" id="UP001371456"/>
    </source>
</evidence>
<dbReference type="EMBL" id="JBANQN010000001">
    <property type="protein sequence ID" value="KAK6802941.1"/>
    <property type="molecule type" value="Genomic_DNA"/>
</dbReference>
<proteinExistence type="predicted"/>
<evidence type="ECO:0000313" key="1">
    <source>
        <dbReference type="EMBL" id="KAK6802941.1"/>
    </source>
</evidence>
<dbReference type="Proteomes" id="UP001371456">
    <property type="component" value="Unassembled WGS sequence"/>
</dbReference>
<dbReference type="AlphaFoldDB" id="A0AAN8UCX6"/>
<keyword evidence="2" id="KW-1185">Reference proteome</keyword>
<accession>A0AAN8UCX6</accession>
<comment type="caution">
    <text evidence="1">The sequence shown here is derived from an EMBL/GenBank/DDBJ whole genome shotgun (WGS) entry which is preliminary data.</text>
</comment>
<name>A0AAN8UCX6_SOLBU</name>